<protein>
    <submittedName>
        <fullName evidence="1">Uncharacterized protein</fullName>
    </submittedName>
</protein>
<sequence>MSQWIFSSDSTEAWRASLEASLGKLLVRYTAETVHTEFDGDQTACSYRVIASNSDSVVIVCRTEDRDEERHLHFLDPETYWVSIGANKEYFRREVL</sequence>
<dbReference type="EMBL" id="CP011371">
    <property type="protein sequence ID" value="AKJ30745.1"/>
    <property type="molecule type" value="Genomic_DNA"/>
</dbReference>
<dbReference type="Proteomes" id="UP000035352">
    <property type="component" value="Chromosome"/>
</dbReference>
<accession>A0A0G3BW39</accession>
<proteinExistence type="predicted"/>
<gene>
    <name evidence="1" type="ORF">AAW51_4054</name>
</gene>
<keyword evidence="2" id="KW-1185">Reference proteome</keyword>
<name>A0A0G3BW39_9BURK</name>
<evidence type="ECO:0000313" key="2">
    <source>
        <dbReference type="Proteomes" id="UP000035352"/>
    </source>
</evidence>
<dbReference type="AlphaFoldDB" id="A0A0G3BW39"/>
<organism evidence="1 2">
    <name type="scientific">Caldimonas brevitalea</name>
    <dbReference type="NCBI Taxonomy" id="413882"/>
    <lineage>
        <taxon>Bacteria</taxon>
        <taxon>Pseudomonadati</taxon>
        <taxon>Pseudomonadota</taxon>
        <taxon>Betaproteobacteria</taxon>
        <taxon>Burkholderiales</taxon>
        <taxon>Sphaerotilaceae</taxon>
        <taxon>Caldimonas</taxon>
    </lineage>
</organism>
<reference evidence="1 2" key="1">
    <citation type="submission" date="2015-05" db="EMBL/GenBank/DDBJ databases">
        <authorList>
            <person name="Tang B."/>
            <person name="Yu Y."/>
        </authorList>
    </citation>
    <scope>NUCLEOTIDE SEQUENCE [LARGE SCALE GENOMIC DNA]</scope>
    <source>
        <strain evidence="1 2">DSM 7029</strain>
    </source>
</reference>
<dbReference type="KEGG" id="pbh:AAW51_4054"/>
<evidence type="ECO:0000313" key="1">
    <source>
        <dbReference type="EMBL" id="AKJ30745.1"/>
    </source>
</evidence>